<gene>
    <name evidence="6" type="ORF">JG688_00008480</name>
</gene>
<dbReference type="EMBL" id="JAENGY010000449">
    <property type="protein sequence ID" value="KAG6962697.1"/>
    <property type="molecule type" value="Genomic_DNA"/>
</dbReference>
<dbReference type="InterPro" id="IPR041470">
    <property type="entry name" value="GCP_N"/>
</dbReference>
<dbReference type="PROSITE" id="PS51470">
    <property type="entry name" value="FG_GAP"/>
    <property type="match status" value="1"/>
</dbReference>
<feature type="region of interest" description="Disordered" evidence="4">
    <location>
        <begin position="159"/>
        <end position="179"/>
    </location>
</feature>
<feature type="region of interest" description="Disordered" evidence="4">
    <location>
        <begin position="1"/>
        <end position="122"/>
    </location>
</feature>
<feature type="compositionally biased region" description="Low complexity" evidence="4">
    <location>
        <begin position="93"/>
        <end position="122"/>
    </location>
</feature>
<feature type="region of interest" description="Disordered" evidence="4">
    <location>
        <begin position="191"/>
        <end position="221"/>
    </location>
</feature>
<comment type="caution">
    <text evidence="6">The sequence shown here is derived from an EMBL/GenBank/DDBJ whole genome shotgun (WGS) entry which is preliminary data.</text>
</comment>
<dbReference type="PANTHER" id="PTHR36220:SF1">
    <property type="entry name" value="GAMMA TUBULIN COMPLEX COMPONENT C-TERMINAL DOMAIN-CONTAINING PROTEIN"/>
    <property type="match status" value="1"/>
</dbReference>
<dbReference type="Proteomes" id="UP000709295">
    <property type="component" value="Unassembled WGS sequence"/>
</dbReference>
<accession>A0A8J5INH0</accession>
<dbReference type="SMART" id="SM00049">
    <property type="entry name" value="DEP"/>
    <property type="match status" value="1"/>
</dbReference>
<feature type="repeat" description="FG-GAP" evidence="2">
    <location>
        <begin position="2866"/>
        <end position="2921"/>
    </location>
</feature>
<dbReference type="GO" id="GO:0016020">
    <property type="term" value="C:membrane"/>
    <property type="evidence" value="ECO:0007669"/>
    <property type="project" value="InterPro"/>
</dbReference>
<dbReference type="Pfam" id="PF03160">
    <property type="entry name" value="Calx-beta"/>
    <property type="match status" value="1"/>
</dbReference>
<dbReference type="InterPro" id="IPR040457">
    <property type="entry name" value="GCP_C"/>
</dbReference>
<dbReference type="CDD" id="cd04371">
    <property type="entry name" value="DEP"/>
    <property type="match status" value="1"/>
</dbReference>
<keyword evidence="1" id="KW-0493">Microtubule</keyword>
<dbReference type="InterPro" id="IPR013517">
    <property type="entry name" value="FG-GAP"/>
</dbReference>
<dbReference type="Pfam" id="PF00610">
    <property type="entry name" value="DEP"/>
    <property type="match status" value="1"/>
</dbReference>
<feature type="compositionally biased region" description="Pro residues" evidence="4">
    <location>
        <begin position="1"/>
        <end position="14"/>
    </location>
</feature>
<feature type="domain" description="DEP" evidence="5">
    <location>
        <begin position="4459"/>
        <end position="4535"/>
    </location>
</feature>
<evidence type="ECO:0000256" key="4">
    <source>
        <dbReference type="SAM" id="MobiDB-lite"/>
    </source>
</evidence>
<dbReference type="Pfam" id="PF14312">
    <property type="entry name" value="FG-GAP_2"/>
    <property type="match status" value="5"/>
</dbReference>
<evidence type="ECO:0000259" key="5">
    <source>
        <dbReference type="PROSITE" id="PS50186"/>
    </source>
</evidence>
<evidence type="ECO:0000256" key="2">
    <source>
        <dbReference type="PROSITE-ProRule" id="PRU00803"/>
    </source>
</evidence>
<sequence length="4539" mass="488751">MQDEPPPPPPPPPVDSRSRSLSSNPAAPGPLRAGGRAPTFSELRAGGLSSRSSSLHVDVKDDDPLSPRTRLEMEKQRQAMGKTTATSSGLNMSAANTSNTTPTNHSSTRSTPRSSSFYSVSSSLEFAPTGGRRFDLQTQHRNPSNQLSPHRAMLSRVDSLLGSQPPSGPSPGASSQYGGASFVATHSMYSASSTSTSPSLATSTRTFHRERGEEQREPSSCGAEILYNSPIRLRLSSRQCLRISAVKDSNHQSHATSHLPPRPTGSGTGTGGSAGIARTSRPSTTVQINVSGDGLDGDADQIFVLQNTALRSDCGEVHYSDIVSLYCVGGSCKGQFLSVDPATQTLTMKKGPVISNSEKWRLVNPISEGREDYPVNNQDSFASVDAASRLWGQQKAIATSDSVMLKMNTAELYLSVRPDRYGQDDSTGTHTASVVLSKENDGINDTMQVWKVTKSNLPYDPEWNRERPYLTGEAFVQPQAKRHHTADDGDLNLPPLSTYPPSVQESIIVDDLLYILLGVEGRYIKLAVTETRGVDAARSTRTFKFGLNKPGMDPSLLTLASRCLSLGEFYLNLSLYIEQFSRYEYGQVSHAFCAALKTLVKEYKIMVGQLEHLTRNVDGAAPFTIQKLWYNVQPSLRTLEMLSLLVDGCRKTIGGGSLLSEIQRIMSSLAGDSNARKVFSFLMERASVPYLKMVERWIYHGDLVDPYDEFMIRRDDQVSKEDVQDNPYSTYWQSRYTIRASQVPLFLSRVAQKILTAGKYLNVFRTCSRQVDCPFAGEIVFSPSESVYEELIDKAHGFASRVLLDLFVRENDLQNRLISLKHYFLMDQGDFFVDFMDVAEVELKLRADKLSLPRLESLLHLSLQTSTCSSDPYKDDLQCFLSPHNLISHMEAIHQRAQKGPRDSLTTFESSSIGHPGYKVIDAFTLDYNVKWPLSLVISCGALTKYQMIFRHIFFCKHVERQLCDAWMNHQATKELSLRAALGPSFCLRQRMLHFQQNFVYYMMFEVISPRWHDFQQQLASAGTVDDILEFQGEFLDICLKECLLTDPELLRVLTRLMMVCMTFANSIESYTRPYFLDEETIKAEREAERDRRAEKKAREEAEVALASYQRQKGTFGGKKKGGVLRRRQSSQVDMRRTRIRELSDDVKRALTEREGDEENPFVRMTNDLENQFDSLLGEFMQQLLRRSLLQQNSHLSNLCTRLDYNGFYTKSRPKILNQIFICKRIWRAQYTCVLLVAVCLLLLGASAKQLTVLVQPLISTAGESLSVQPVLALTDDNGNILTTENDGTVIVSIGNNPSRFAGIYPLASAFTFENGIARCSGLYINEANVGFTLVFSSYYHGVRTETSSFDVVVGPRYRLAILADISTAYGGTPFLPQPTAGVVDKGGNVVAAVTESSVRIEIEVNPVGGVLQPAALLNVSIVGGIARFRGAFIDVAGSPYKLRYTTDLVLDGGSTVVTNPFTVAAGECSRLQFNTTLGEATGGKAFLIQPVLKLLDSGGNVLEADSSSRVRVTIAANPSRGTLTPADGLTVRVQKGVATFRSLKIDKAGNGYSLQFTLYTKVQGKNTWEKTTISQVSDTFDILTGNPVSLLLQRNLSDGILDGQPNEIQPIVALLDSGGNVVSSLETGTVTASLVSSASVSSSIVVDTSAAPLLTVVNVRALINSAYPMPYGVGARVSVQVTFSDEVSIKGAPTLELESSANGAGANGKAVAVTTTTVWSSIYVFEYDVVATDNTLDLEYTSTTALSLNGGLITDRNGNTPILTLPALGSANSLAGTSAVVIDTTAPVITSVSCPTPGDGEYGTGQQINLSVQFSQPVSVYGNPLLPVALTSVSGTGGTRNAVFSSGNNTNTLVFIYTVQSGDAAAKLDVMASINVNGGFIKHCSQRPTTDAVMTMAAVPVKLSSVNNIVIDTATPTIDATVGVTSGTSNGIYAPGDEIKILITFTKPVTVTGYPRLFLETGPIKRPAGYTTGSGTKVLTLVYRVSAGDTAGNGFLNYRDDHALRLNGGTITRSLVGSTGATGVSAVLSLTSATSSGKALANNAQLTIDGLPPTVTRISVSSAPSSTVTRGNEVVIGISFSALVTVDTTKGTPTLQMDVGSYNRQAVYKSGSGSQSLLFSYIVSLGDTAPNGVNYRSRSALVLNGATIRRASNSPTLDAYLMLPDPPSLSPQIIVDRALSSVTTIKKLSADVVTGTYGTKQVITLSLTFSDEVALSGIMPPALKINTGTVVPYASGSSTRTLVFLHIVKNGEATPGLDKFDDNAVICTAPNCQIINYNAQSADLSLTGISLEPANIVIDTSAPQVVSVYAVTTAPTVNGGSFVVGDVIEIVIKMDLEVFIEPPPSAYPEKAPVLLLNTVKGGKPVLCQGYAYNDRHLLLFKYTVEPGDVATDLMHIDQSALTLNSGQSSIKRFSTTPTTNAVLTLPVPQPLGASLNVNGNKVPAVLSVSSPTANDLYRCGDQIALTVSFSQHVVVKGAPFLWLDMGAVPRKALYNTGSGTTVLTFIYTVQEGDYSVDMEYVDHHSLDSTISVNDTTPTAILHLSTNPTTVADVNLPYPFTQGSLSYNKNLQVNGRKPSIVATRFTSADGLYKFSDTGVLLTGYGAGLTVRTERDGQGRLSGFFRLQFRTDIFPNDETDDIPVGASDHDVEVALEKLVSVNDVNAKNDYGPVIDTSGNLPALVPVITKLKGTNARVVVQVGGYEPSSLSADSSSTNAGLPGGSAGMAAVFTRGNNDWKQQGGDHGDDSGNIPDLVVDSSALTKGAGVGSAQMHEYSAGTFRSDGSSAKGLQCGAAYIFTRDKKLSTWSEYTKVAPPAAQIADVREYGGAVALSDPFAVVGAPGAYNEAGRVFVYHFNGVDKWLLFQTLSAAPNVITSGDRFGESVAISGTVTTTVVVGAPGYASNSGAVFVFDLMGGYFQNRQMLMQVVPEMQPGDRFGNALDLDMLFTYTLVVAAHRHTYQRDGAVDAVKSGMVLVFVRRSSNDIFFVLQQVLYASDIRARDRFGTSIAVAKDTIIVGAHELYEGEQTTRKAVQALTASVLETEATNSIQGGSFTLSFLRSNAGEDPTKVTTIKRVETRAIAYDISSSGLQAILETDFDLTNVIVRRDGPSASKGYTWYVTFAGSSGEIPLLEVDNTQLKGGEVTVKWINHLAPVLRGSAYVFTRDGSGKWTEQASFFPRKKQYFAWFGSAVAVHKRTAVIGAPNLDTYISGINSGGAFVGDLGILSVRFSAKTYNVLEGDSLDVTVQRCSRLGGFCAVDVSAAPQLYIEYDTGDAFSDRQSASTYVAVIPTIGPYRKLSSLDASGRQGSSSVFYAKDVMGQEPFPQVGNGRWLTGDAVGTANGRNQFYGSSERRSLWVDAIFDYAGTSDYPSSSGELFFDGVDDLTHTFSVQTTSDFVVENPDETVMMRLSLPGIWPSVTGDLWSTLTIKDNGDGGSGARSYLAHLNPEPSLAQARSDFSRSVSIFNAGNAAAVGAPLERNNAGVKCGAVHLFVRRSGFWERDATVFPSDCVPGMLFGTSVAIDGSLGPVRAIVGAPGADAAYIYLYRSDGLTPAARWMEETRLDEPTLATDDINHNYAGSNAVTIFGDIAVVGASGLESVYVYHRGVDGLWKLVSTLRASDRVQYQILERTVEQSYAFGHAMDMDKRTIVVGAPFSDAGVFTAQQYHSADFDRRYFAKGAAYVFHLEAQEQRIMLRTSNPLISGSFRLAATRRGITGITRAISYSATGAEVKAALEGTNGTNGQDGDGSTIEALGFRLLEVQRTGSIDQGFTWSVTFIGEIVTVPLMTASWFGYGCSTCKAFSSTFIPDPTRQILISEVVAIGSGWKQQARLTAPDGNAGDQFGLSVGLSGEQAIVGAAGSSALTTTTWDFETGDLTGWLTTGTAFDQQPTYGDNSYGRTNIYRPSPFVGASPPGQRANHEGRYWVGTFEARPGAGKATTAAQVAAQMCAFANDELCRAPNYKMPTASASVGTTQGDGPQGTLTSLPFTIKGQWMSFRVGGGCDIRVVYVELLIDGQPAAVSESVAAEQVAVEVTADGASTPSPNNVRPITATSKLRATGRCRETMQEVTWGLSAFENRTAQIRVVDASSNLVWGHINFDDVRFSWGAARVAQTSTSKAGAAYTFRRRAPGTQFPTAKCEGMNRWTCEWEFQARLAASDKRSEDLFGSSVAVDDVLGVAVVAAPGQRGVDANNTIDRVLSDGLDISKEGLRAMEQVGSLYVFRRADEVRDGAGVLLRTPKWAPKEVLKMQYPQKQRQSHFGAALDLDGSDLIVGAPGIAISPVLPQSGRAFAYDLAVAGVKFTNSWFACVEGNADGLVGLTLSRSAATSNLTRPLTIGYATEDRSAVGVDALKFATCMKVPSTQRKDCGDYQQIAGEVTFAAGETSKLVTIPIMEDMCLEQWEKHFVVRLQVPGGEPLLGEDFIARCSKASAMEFAAKSSDEPEKELGPAELCTRLKTSLPIGTRHRTPLKKFPNCFSSVEAVNWMLEHKQARGKSEAVRKCQTLLSQRLIEQVDGPAEFEVNAKRFYRFKPAEAS</sequence>
<dbReference type="Pfam" id="PF04130">
    <property type="entry name" value="GCP_C_terminal"/>
    <property type="match status" value="1"/>
</dbReference>
<dbReference type="SMART" id="SM00191">
    <property type="entry name" value="Int_alpha"/>
    <property type="match status" value="4"/>
</dbReference>
<keyword evidence="7" id="KW-1185">Reference proteome</keyword>
<keyword evidence="3" id="KW-0175">Coiled coil</keyword>
<feature type="compositionally biased region" description="Basic and acidic residues" evidence="4">
    <location>
        <begin position="207"/>
        <end position="217"/>
    </location>
</feature>
<organism evidence="6 7">
    <name type="scientific">Phytophthora aleatoria</name>
    <dbReference type="NCBI Taxonomy" id="2496075"/>
    <lineage>
        <taxon>Eukaryota</taxon>
        <taxon>Sar</taxon>
        <taxon>Stramenopiles</taxon>
        <taxon>Oomycota</taxon>
        <taxon>Peronosporomycetes</taxon>
        <taxon>Peronosporales</taxon>
        <taxon>Peronosporaceae</taxon>
        <taxon>Phytophthora</taxon>
    </lineage>
</organism>
<feature type="compositionally biased region" description="Polar residues" evidence="4">
    <location>
        <begin position="81"/>
        <end position="91"/>
    </location>
</feature>
<proteinExistence type="predicted"/>
<feature type="compositionally biased region" description="Low complexity" evidence="4">
    <location>
        <begin position="191"/>
        <end position="205"/>
    </location>
</feature>
<evidence type="ECO:0000313" key="6">
    <source>
        <dbReference type="EMBL" id="KAG6962697.1"/>
    </source>
</evidence>
<evidence type="ECO:0000256" key="1">
    <source>
        <dbReference type="ARBA" id="ARBA00022701"/>
    </source>
</evidence>
<evidence type="ECO:0000256" key="3">
    <source>
        <dbReference type="SAM" id="Coils"/>
    </source>
</evidence>
<dbReference type="PROSITE" id="PS50186">
    <property type="entry name" value="DEP"/>
    <property type="match status" value="1"/>
</dbReference>
<dbReference type="InterPro" id="IPR013519">
    <property type="entry name" value="Int_alpha_beta-p"/>
</dbReference>
<feature type="coiled-coil region" evidence="3">
    <location>
        <begin position="1085"/>
        <end position="1112"/>
    </location>
</feature>
<dbReference type="InterPro" id="IPR003644">
    <property type="entry name" value="Calx_beta"/>
</dbReference>
<dbReference type="Pfam" id="PF17681">
    <property type="entry name" value="GCP_N_terminal"/>
    <property type="match status" value="1"/>
</dbReference>
<name>A0A8J5INH0_9STRA</name>
<reference evidence="6" key="1">
    <citation type="submission" date="2021-01" db="EMBL/GenBank/DDBJ databases">
        <title>Phytophthora aleatoria, a newly-described species from Pinus radiata is distinct from Phytophthora cactorum isolates based on comparative genomics.</title>
        <authorList>
            <person name="Mcdougal R."/>
            <person name="Panda P."/>
            <person name="Williams N."/>
            <person name="Studholme D.J."/>
        </authorList>
    </citation>
    <scope>NUCLEOTIDE SEQUENCE</scope>
    <source>
        <strain evidence="6">NZFS 4037</strain>
    </source>
</reference>
<feature type="region of interest" description="Disordered" evidence="4">
    <location>
        <begin position="247"/>
        <end position="283"/>
    </location>
</feature>
<feature type="compositionally biased region" description="Basic and acidic residues" evidence="4">
    <location>
        <begin position="57"/>
        <end position="77"/>
    </location>
</feature>
<evidence type="ECO:0000313" key="7">
    <source>
        <dbReference type="Proteomes" id="UP000709295"/>
    </source>
</evidence>
<dbReference type="GO" id="GO:0035556">
    <property type="term" value="P:intracellular signal transduction"/>
    <property type="evidence" value="ECO:0007669"/>
    <property type="project" value="InterPro"/>
</dbReference>
<feature type="compositionally biased region" description="Low complexity" evidence="4">
    <location>
        <begin position="25"/>
        <end position="55"/>
    </location>
</feature>
<protein>
    <recommendedName>
        <fullName evidence="5">DEP domain-containing protein</fullName>
    </recommendedName>
</protein>
<dbReference type="PANTHER" id="PTHR36220">
    <property type="entry name" value="UNNAMED PRODUCT"/>
    <property type="match status" value="1"/>
</dbReference>
<dbReference type="InterPro" id="IPR000591">
    <property type="entry name" value="DEP_dom"/>
</dbReference>
<dbReference type="GO" id="GO:0005874">
    <property type="term" value="C:microtubule"/>
    <property type="evidence" value="ECO:0007669"/>
    <property type="project" value="UniProtKB-KW"/>
</dbReference>
<dbReference type="GO" id="GO:0043015">
    <property type="term" value="F:gamma-tubulin binding"/>
    <property type="evidence" value="ECO:0007669"/>
    <property type="project" value="InterPro"/>
</dbReference>